<protein>
    <recommendedName>
        <fullName evidence="7">tRNA (guanine-N(7)-)-methyltransferase</fullName>
        <ecNumber evidence="7">2.1.1.33</ecNumber>
    </recommendedName>
    <alternativeName>
        <fullName evidence="7">tRNA (guanine(46)-N(7))-methyltransferase</fullName>
    </alternativeName>
    <alternativeName>
        <fullName evidence="7">tRNA(m7G46)-methyltransferase</fullName>
    </alternativeName>
</protein>
<dbReference type="Proteomes" id="UP000435304">
    <property type="component" value="Unassembled WGS sequence"/>
</dbReference>
<dbReference type="Gene3D" id="3.40.50.150">
    <property type="entry name" value="Vaccinia Virus protein VP39"/>
    <property type="match status" value="1"/>
</dbReference>
<keyword evidence="5 7" id="KW-0949">S-adenosyl-L-methionine</keyword>
<comment type="pathway">
    <text evidence="7">tRNA modification; N(7)-methylguanine-tRNA biosynthesis.</text>
</comment>
<dbReference type="InterPro" id="IPR003358">
    <property type="entry name" value="tRNA_(Gua-N-7)_MeTrfase_Trmb"/>
</dbReference>
<accession>A0A6A9UVN3</accession>
<keyword evidence="3 7" id="KW-0489">Methyltransferase</keyword>
<evidence type="ECO:0000256" key="3">
    <source>
        <dbReference type="ARBA" id="ARBA00022603"/>
    </source>
</evidence>
<dbReference type="SUPFAM" id="SSF53335">
    <property type="entry name" value="S-adenosyl-L-methionine-dependent methyltransferases"/>
    <property type="match status" value="1"/>
</dbReference>
<keyword evidence="6 7" id="KW-0819">tRNA processing</keyword>
<dbReference type="PANTHER" id="PTHR23417:SF14">
    <property type="entry name" value="PENTACOTRIPEPTIDE-REPEAT REGION OF PRORP DOMAIN-CONTAINING PROTEIN"/>
    <property type="match status" value="1"/>
</dbReference>
<dbReference type="PANTHER" id="PTHR23417">
    <property type="entry name" value="3-DEOXY-D-MANNO-OCTULOSONIC-ACID TRANSFERASE/TRNA GUANINE-N 7 - -METHYLTRANSFERASE"/>
    <property type="match status" value="1"/>
</dbReference>
<dbReference type="EC" id="2.1.1.33" evidence="7"/>
<organism evidence="8 9">
    <name type="scientific">Auraticoccus cholistanensis</name>
    <dbReference type="NCBI Taxonomy" id="2656650"/>
    <lineage>
        <taxon>Bacteria</taxon>
        <taxon>Bacillati</taxon>
        <taxon>Actinomycetota</taxon>
        <taxon>Actinomycetes</taxon>
        <taxon>Propionibacteriales</taxon>
        <taxon>Propionibacteriaceae</taxon>
        <taxon>Auraticoccus</taxon>
    </lineage>
</organism>
<dbReference type="Pfam" id="PF02390">
    <property type="entry name" value="Methyltransf_4"/>
    <property type="match status" value="1"/>
</dbReference>
<feature type="binding site" evidence="7">
    <location>
        <position position="101"/>
    </location>
    <ligand>
        <name>S-adenosyl-L-methionine</name>
        <dbReference type="ChEBI" id="CHEBI:59789"/>
    </ligand>
</feature>
<gene>
    <name evidence="7 8" type="primary">trmB</name>
    <name evidence="8" type="ORF">GC722_12840</name>
</gene>
<evidence type="ECO:0000256" key="5">
    <source>
        <dbReference type="ARBA" id="ARBA00022691"/>
    </source>
</evidence>
<evidence type="ECO:0000313" key="8">
    <source>
        <dbReference type="EMBL" id="MVA76903.1"/>
    </source>
</evidence>
<dbReference type="PROSITE" id="PS51625">
    <property type="entry name" value="SAM_MT_TRMB"/>
    <property type="match status" value="1"/>
</dbReference>
<dbReference type="RefSeq" id="WP_331714783.1">
    <property type="nucleotide sequence ID" value="NZ_WPCU01000008.1"/>
</dbReference>
<comment type="caution">
    <text evidence="7">Lacks conserved residue(s) required for the propagation of feature annotation.</text>
</comment>
<feature type="binding site" evidence="7">
    <location>
        <begin position="222"/>
        <end position="225"/>
    </location>
    <ligand>
        <name>substrate</name>
    </ligand>
</feature>
<dbReference type="NCBIfam" id="TIGR00091">
    <property type="entry name" value="tRNA (guanosine(46)-N7)-methyltransferase TrmB"/>
    <property type="match status" value="1"/>
</dbReference>
<dbReference type="GO" id="GO:0043527">
    <property type="term" value="C:tRNA methyltransferase complex"/>
    <property type="evidence" value="ECO:0007669"/>
    <property type="project" value="TreeGrafter"/>
</dbReference>
<dbReference type="AlphaFoldDB" id="A0A6A9UVN3"/>
<comment type="catalytic activity">
    <reaction evidence="1 7">
        <text>guanosine(46) in tRNA + S-adenosyl-L-methionine = N(7)-methylguanosine(46) in tRNA + S-adenosyl-L-homocysteine</text>
        <dbReference type="Rhea" id="RHEA:42708"/>
        <dbReference type="Rhea" id="RHEA-COMP:10188"/>
        <dbReference type="Rhea" id="RHEA-COMP:10189"/>
        <dbReference type="ChEBI" id="CHEBI:57856"/>
        <dbReference type="ChEBI" id="CHEBI:59789"/>
        <dbReference type="ChEBI" id="CHEBI:74269"/>
        <dbReference type="ChEBI" id="CHEBI:74480"/>
        <dbReference type="EC" id="2.1.1.33"/>
    </reaction>
</comment>
<comment type="function">
    <text evidence="2 7">Catalyzes the formation of N(7)-methylguanine at position 46 (m7G46) in tRNA.</text>
</comment>
<dbReference type="InterPro" id="IPR055361">
    <property type="entry name" value="tRNA_methyltr_TrmB_bact"/>
</dbReference>
<dbReference type="InterPro" id="IPR029063">
    <property type="entry name" value="SAM-dependent_MTases_sf"/>
</dbReference>
<dbReference type="HAMAP" id="MF_01057">
    <property type="entry name" value="tRNA_methyltr_TrmB"/>
    <property type="match status" value="1"/>
</dbReference>
<feature type="binding site" evidence="7">
    <location>
        <position position="187"/>
    </location>
    <ligand>
        <name>substrate</name>
    </ligand>
</feature>
<keyword evidence="9" id="KW-1185">Reference proteome</keyword>
<dbReference type="UniPathway" id="UPA00989"/>
<evidence type="ECO:0000256" key="1">
    <source>
        <dbReference type="ARBA" id="ARBA00000142"/>
    </source>
</evidence>
<evidence type="ECO:0000256" key="6">
    <source>
        <dbReference type="ARBA" id="ARBA00022694"/>
    </source>
</evidence>
<evidence type="ECO:0000313" key="9">
    <source>
        <dbReference type="Proteomes" id="UP000435304"/>
    </source>
</evidence>
<comment type="caution">
    <text evidence="8">The sequence shown here is derived from an EMBL/GenBank/DDBJ whole genome shotgun (WGS) entry which is preliminary data.</text>
</comment>
<feature type="binding site" evidence="7">
    <location>
        <position position="128"/>
    </location>
    <ligand>
        <name>S-adenosyl-L-methionine</name>
        <dbReference type="ChEBI" id="CHEBI:59789"/>
    </ligand>
</feature>
<feature type="binding site" evidence="7">
    <location>
        <position position="76"/>
    </location>
    <ligand>
        <name>S-adenosyl-L-methionine</name>
        <dbReference type="ChEBI" id="CHEBI:59789"/>
    </ligand>
</feature>
<evidence type="ECO:0000256" key="7">
    <source>
        <dbReference type="HAMAP-Rule" id="MF_01057"/>
    </source>
</evidence>
<name>A0A6A9UVN3_9ACTN</name>
<dbReference type="GO" id="GO:0008176">
    <property type="term" value="F:tRNA (guanine(46)-N7)-methyltransferase activity"/>
    <property type="evidence" value="ECO:0007669"/>
    <property type="project" value="UniProtKB-UniRule"/>
</dbReference>
<dbReference type="EMBL" id="WPCU01000008">
    <property type="protein sequence ID" value="MVA76903.1"/>
    <property type="molecule type" value="Genomic_DNA"/>
</dbReference>
<feature type="binding site" evidence="7">
    <location>
        <position position="151"/>
    </location>
    <ligand>
        <name>S-adenosyl-L-methionine</name>
        <dbReference type="ChEBI" id="CHEBI:59789"/>
    </ligand>
</feature>
<sequence>MSAGPRPATSGQPRGIVSYVRRTTRLTETQQHAWDRYAARWVVPFPEGSRETSVAEDVQPLDLPALFGRRAPLVVEIGSGNGEALVAAAQARPEVDLLAFEVYQPAVASTLSRIERAGVTNVRLLMADAVGGLRLLLGPDSVSELVVLFPDPWHKLKHRKRRLVTPAFADLVAERMVPGGLWHLATDWADYANQMLRVLGEHPRFENLHADWAPRPASRPLTKFEAKGLERGRVIRDLTFRRR</sequence>
<feature type="binding site" evidence="7">
    <location>
        <position position="155"/>
    </location>
    <ligand>
        <name>substrate</name>
    </ligand>
</feature>
<evidence type="ECO:0000256" key="4">
    <source>
        <dbReference type="ARBA" id="ARBA00022679"/>
    </source>
</evidence>
<keyword evidence="4 7" id="KW-0808">Transferase</keyword>
<reference evidence="8 9" key="1">
    <citation type="submission" date="2019-12" db="EMBL/GenBank/DDBJ databases">
        <title>Auraticoccus cholistani sp. nov., an actinomycete isolated from soil of Cholistan desert.</title>
        <authorList>
            <person name="Cheema M.T."/>
        </authorList>
    </citation>
    <scope>NUCLEOTIDE SEQUENCE [LARGE SCALE GENOMIC DNA]</scope>
    <source>
        <strain evidence="8 9">F435</strain>
    </source>
</reference>
<proteinExistence type="inferred from homology"/>
<evidence type="ECO:0000256" key="2">
    <source>
        <dbReference type="ARBA" id="ARBA00003015"/>
    </source>
</evidence>
<comment type="similarity">
    <text evidence="7">Belongs to the class I-like SAM-binding methyltransferase superfamily. TrmB family.</text>
</comment>